<keyword evidence="1" id="KW-0808">Transferase</keyword>
<dbReference type="Gene3D" id="3.30.420.310">
    <property type="entry name" value="2-keto-3-deoxy-galactonokinase, C-terminal domain"/>
    <property type="match status" value="1"/>
</dbReference>
<name>A0A857JM40_9ALTE</name>
<dbReference type="Pfam" id="PF05035">
    <property type="entry name" value="DGOK"/>
    <property type="match status" value="1"/>
</dbReference>
<reference evidence="1 2" key="1">
    <citation type="submission" date="2019-12" db="EMBL/GenBank/DDBJ databases">
        <title>Genome sequencing and assembly of endphytes of Porphyra tenera.</title>
        <authorList>
            <person name="Park J.M."/>
            <person name="Shin R."/>
            <person name="Jo S.H."/>
        </authorList>
    </citation>
    <scope>NUCLEOTIDE SEQUENCE [LARGE SCALE GENOMIC DNA]</scope>
    <source>
        <strain evidence="1 2">GPM4</strain>
    </source>
</reference>
<dbReference type="KEGG" id="pmes:FX988_03398"/>
<dbReference type="EC" id="2.7.1.58" evidence="1"/>
<accession>A0A857JM40</accession>
<dbReference type="AlphaFoldDB" id="A0A857JM40"/>
<dbReference type="Gene3D" id="3.30.420.300">
    <property type="entry name" value="2-keto-3-deoxy-galactonokinase, substrate binding domain"/>
    <property type="match status" value="1"/>
</dbReference>
<keyword evidence="1" id="KW-0418">Kinase</keyword>
<proteinExistence type="predicted"/>
<dbReference type="InterPro" id="IPR042257">
    <property type="entry name" value="DGOK_C"/>
</dbReference>
<sequence>MNTQSDIIILGDWGTSVCRLYLCRFHQQALTVLARTKGMGIKYINNPEARFFELCQPWIEQYGNISAFLIGAVGSDTGWQQTNYVPCPTDKNNLLALSKNFSARGLNITILPGVSCQNRHHLPDIMRGEETQVFGFLSQLPKAEEKRLICLPGTHTKWAQCEKDNITSFVTSPVGELYEVLSQHSVLLSPASVPSWCKSSFTSGLRIGMHQSSNLLHTLFATRAYQILDKRTNAEAAGYLSGLLIGSDVKAAMQDFDIFSHVAVIGSDHICGLYVEALEYMGISTEHFSSEDATLLGLQTLASVNWRDLAADAPSEQI</sequence>
<dbReference type="RefSeq" id="WP_160181260.1">
    <property type="nucleotide sequence ID" value="NZ_CP047656.1"/>
</dbReference>
<dbReference type="GO" id="GO:0034194">
    <property type="term" value="P:D-galactonate catabolic process"/>
    <property type="evidence" value="ECO:0007669"/>
    <property type="project" value="InterPro"/>
</dbReference>
<protein>
    <submittedName>
        <fullName evidence="1">Putative 2-dehydro-3-deoxygalactonokinase DgoK1</fullName>
        <ecNumber evidence="1">2.7.1.58</ecNumber>
    </submittedName>
</protein>
<dbReference type="Proteomes" id="UP000464524">
    <property type="component" value="Chromosome"/>
</dbReference>
<dbReference type="OrthoDB" id="256574at2"/>
<dbReference type="InterPro" id="IPR007729">
    <property type="entry name" value="DGOK"/>
</dbReference>
<dbReference type="EMBL" id="CP047656">
    <property type="protein sequence ID" value="QHJ13139.1"/>
    <property type="molecule type" value="Genomic_DNA"/>
</dbReference>
<dbReference type="InterPro" id="IPR042258">
    <property type="entry name" value="DGOK_N"/>
</dbReference>
<dbReference type="GO" id="GO:0008671">
    <property type="term" value="F:2-dehydro-3-deoxygalactonokinase activity"/>
    <property type="evidence" value="ECO:0007669"/>
    <property type="project" value="UniProtKB-EC"/>
</dbReference>
<gene>
    <name evidence="1" type="ORF">FX988_03398</name>
</gene>
<organism evidence="1 2">
    <name type="scientific">Paraglaciecola mesophila</name>
    <dbReference type="NCBI Taxonomy" id="197222"/>
    <lineage>
        <taxon>Bacteria</taxon>
        <taxon>Pseudomonadati</taxon>
        <taxon>Pseudomonadota</taxon>
        <taxon>Gammaproteobacteria</taxon>
        <taxon>Alteromonadales</taxon>
        <taxon>Alteromonadaceae</taxon>
        <taxon>Paraglaciecola</taxon>
    </lineage>
</organism>
<evidence type="ECO:0000313" key="2">
    <source>
        <dbReference type="Proteomes" id="UP000464524"/>
    </source>
</evidence>
<evidence type="ECO:0000313" key="1">
    <source>
        <dbReference type="EMBL" id="QHJ13139.1"/>
    </source>
</evidence>
<keyword evidence="2" id="KW-1185">Reference proteome</keyword>